<keyword evidence="4 8" id="KW-0378">Hydrolase</keyword>
<dbReference type="Gene3D" id="1.10.1370.20">
    <property type="entry name" value="Oligoendopeptidase f, C-terminal domain"/>
    <property type="match status" value="1"/>
</dbReference>
<keyword evidence="6" id="KW-0482">Metalloprotease</keyword>
<reference evidence="8" key="1">
    <citation type="submission" date="2019-08" db="EMBL/GenBank/DDBJ databases">
        <authorList>
            <person name="Kucharzyk K."/>
            <person name="Murdoch R.W."/>
            <person name="Higgins S."/>
            <person name="Loffler F."/>
        </authorList>
    </citation>
    <scope>NUCLEOTIDE SEQUENCE</scope>
</reference>
<dbReference type="EMBL" id="VSSQ01009274">
    <property type="protein sequence ID" value="MPM41181.1"/>
    <property type="molecule type" value="Genomic_DNA"/>
</dbReference>
<evidence type="ECO:0000256" key="3">
    <source>
        <dbReference type="ARBA" id="ARBA00022723"/>
    </source>
</evidence>
<evidence type="ECO:0000256" key="4">
    <source>
        <dbReference type="ARBA" id="ARBA00022801"/>
    </source>
</evidence>
<organism evidence="8">
    <name type="scientific">bioreactor metagenome</name>
    <dbReference type="NCBI Taxonomy" id="1076179"/>
    <lineage>
        <taxon>unclassified sequences</taxon>
        <taxon>metagenomes</taxon>
        <taxon>ecological metagenomes</taxon>
    </lineage>
</organism>
<evidence type="ECO:0000313" key="8">
    <source>
        <dbReference type="EMBL" id="MPM41181.1"/>
    </source>
</evidence>
<keyword evidence="2" id="KW-0645">Protease</keyword>
<dbReference type="SUPFAM" id="SSF55486">
    <property type="entry name" value="Metalloproteases ('zincins'), catalytic domain"/>
    <property type="match status" value="1"/>
</dbReference>
<evidence type="ECO:0000256" key="2">
    <source>
        <dbReference type="ARBA" id="ARBA00022670"/>
    </source>
</evidence>
<dbReference type="GO" id="GO:0004222">
    <property type="term" value="F:metalloendopeptidase activity"/>
    <property type="evidence" value="ECO:0007669"/>
    <property type="project" value="InterPro"/>
</dbReference>
<keyword evidence="5" id="KW-0862">Zinc</keyword>
<feature type="domain" description="Peptidase M3A/M3B catalytic" evidence="7">
    <location>
        <begin position="1"/>
        <end position="207"/>
    </location>
</feature>
<name>A0A644ZMY3_9ZZZZ</name>
<dbReference type="EC" id="3.4.24.-" evidence="8"/>
<dbReference type="Pfam" id="PF01432">
    <property type="entry name" value="Peptidase_M3"/>
    <property type="match status" value="1"/>
</dbReference>
<dbReference type="GO" id="GO:0006518">
    <property type="term" value="P:peptide metabolic process"/>
    <property type="evidence" value="ECO:0007669"/>
    <property type="project" value="TreeGrafter"/>
</dbReference>
<dbReference type="PANTHER" id="PTHR11804">
    <property type="entry name" value="PROTEASE M3 THIMET OLIGOPEPTIDASE-RELATED"/>
    <property type="match status" value="1"/>
</dbReference>
<protein>
    <submittedName>
        <fullName evidence="8">Oligoendopeptidase F, plasmid</fullName>
        <ecNumber evidence="8">3.4.24.-</ecNumber>
    </submittedName>
</protein>
<evidence type="ECO:0000259" key="7">
    <source>
        <dbReference type="Pfam" id="PF01432"/>
    </source>
</evidence>
<dbReference type="GO" id="GO:0046872">
    <property type="term" value="F:metal ion binding"/>
    <property type="evidence" value="ECO:0007669"/>
    <property type="project" value="UniProtKB-KW"/>
</dbReference>
<dbReference type="InterPro" id="IPR045090">
    <property type="entry name" value="Pept_M3A_M3B"/>
</dbReference>
<dbReference type="PANTHER" id="PTHR11804:SF5">
    <property type="entry name" value="OLIGOENDOPEPTIDASE F"/>
    <property type="match status" value="1"/>
</dbReference>
<comment type="caution">
    <text evidence="8">The sequence shown here is derived from an EMBL/GenBank/DDBJ whole genome shotgun (WGS) entry which is preliminary data.</text>
</comment>
<accession>A0A644ZMY3</accession>
<dbReference type="AlphaFoldDB" id="A0A644ZMY3"/>
<keyword evidence="3" id="KW-0479">Metal-binding</keyword>
<comment type="cofactor">
    <cofactor evidence="1">
        <name>Zn(2+)</name>
        <dbReference type="ChEBI" id="CHEBI:29105"/>
    </cofactor>
</comment>
<dbReference type="GO" id="GO:0006508">
    <property type="term" value="P:proteolysis"/>
    <property type="evidence" value="ECO:0007669"/>
    <property type="project" value="UniProtKB-KW"/>
</dbReference>
<dbReference type="InterPro" id="IPR042088">
    <property type="entry name" value="OligoPept_F_C"/>
</dbReference>
<proteinExistence type="predicted"/>
<evidence type="ECO:0000256" key="6">
    <source>
        <dbReference type="ARBA" id="ARBA00023049"/>
    </source>
</evidence>
<sequence length="224" mass="25259">MLLNYQGNSDDVSTMAHELGHAIHSMLAEQHTLFTQHACLPLAETASTFGEMMLVDKLLSQETDEGVKRDLLFRQVDDAYATIQRQAFFALFEKEAHQMVIDGASVDEMAEAYMKNLKDQFGDAVEVPDEFKWEWVSIPHIYHTPFYVYAYAFGQLLVFALYKQFKAEGESFKPKYIKLLSAGGSEAPVKVLLDAGVDVRQASFWQGGFDVISGLVDQLEKITK</sequence>
<gene>
    <name evidence="8" type="primary">pepF1_16</name>
    <name evidence="8" type="ORF">SDC9_87831</name>
</gene>
<evidence type="ECO:0000256" key="5">
    <source>
        <dbReference type="ARBA" id="ARBA00022833"/>
    </source>
</evidence>
<evidence type="ECO:0000256" key="1">
    <source>
        <dbReference type="ARBA" id="ARBA00001947"/>
    </source>
</evidence>
<dbReference type="InterPro" id="IPR001567">
    <property type="entry name" value="Pept_M3A_M3B_dom"/>
</dbReference>